<dbReference type="GO" id="GO:0070530">
    <property type="term" value="F:K63-linked polyubiquitin modification-dependent protein binding"/>
    <property type="evidence" value="ECO:0007669"/>
    <property type="project" value="TreeGrafter"/>
</dbReference>
<evidence type="ECO:0000313" key="9">
    <source>
        <dbReference type="Proteomes" id="UP000274131"/>
    </source>
</evidence>
<dbReference type="GO" id="GO:0007032">
    <property type="term" value="P:endosome organization"/>
    <property type="evidence" value="ECO:0007669"/>
    <property type="project" value="TreeGrafter"/>
</dbReference>
<protein>
    <submittedName>
        <fullName evidence="10">Sequestosome-1</fullName>
    </submittedName>
</protein>
<dbReference type="Pfam" id="PF00564">
    <property type="entry name" value="PB1"/>
    <property type="match status" value="1"/>
</dbReference>
<dbReference type="PROSITE" id="PS51745">
    <property type="entry name" value="PB1"/>
    <property type="match status" value="1"/>
</dbReference>
<feature type="compositionally biased region" description="Basic and acidic residues" evidence="5">
    <location>
        <begin position="323"/>
        <end position="357"/>
    </location>
</feature>
<dbReference type="Gene3D" id="1.10.8.10">
    <property type="entry name" value="DNA helicase RuvA subunit, C-terminal domain"/>
    <property type="match status" value="1"/>
</dbReference>
<dbReference type="InterPro" id="IPR000270">
    <property type="entry name" value="PB1_dom"/>
</dbReference>
<keyword evidence="2 4" id="KW-0863">Zinc-finger</keyword>
<feature type="domain" description="ZZ-type" evidence="6">
    <location>
        <begin position="107"/>
        <end position="157"/>
    </location>
</feature>
<dbReference type="InterPro" id="IPR053793">
    <property type="entry name" value="PB1-like"/>
</dbReference>
<evidence type="ECO:0000259" key="7">
    <source>
        <dbReference type="PROSITE" id="PS51745"/>
    </source>
</evidence>
<proteinExistence type="predicted"/>
<dbReference type="GO" id="GO:0005080">
    <property type="term" value="F:protein kinase C binding"/>
    <property type="evidence" value="ECO:0007669"/>
    <property type="project" value="TreeGrafter"/>
</dbReference>
<dbReference type="STRING" id="51028.A0A158QAS2"/>
<keyword evidence="1" id="KW-0479">Metal-binding</keyword>
<evidence type="ECO:0000259" key="6">
    <source>
        <dbReference type="PROSITE" id="PS50135"/>
    </source>
</evidence>
<dbReference type="GO" id="GO:0016235">
    <property type="term" value="C:aggresome"/>
    <property type="evidence" value="ECO:0007669"/>
    <property type="project" value="TreeGrafter"/>
</dbReference>
<dbReference type="PROSITE" id="PS50135">
    <property type="entry name" value="ZF_ZZ_2"/>
    <property type="match status" value="1"/>
</dbReference>
<dbReference type="Gene3D" id="3.30.60.90">
    <property type="match status" value="1"/>
</dbReference>
<dbReference type="Gene3D" id="3.10.20.90">
    <property type="entry name" value="Phosphatidylinositol 3-kinase Catalytic Subunit, Chain A, domain 1"/>
    <property type="match status" value="1"/>
</dbReference>
<keyword evidence="9" id="KW-1185">Reference proteome</keyword>
<dbReference type="InterPro" id="IPR052260">
    <property type="entry name" value="Autophagy_Rcpt_SigReg"/>
</dbReference>
<evidence type="ECO:0000256" key="3">
    <source>
        <dbReference type="ARBA" id="ARBA00022833"/>
    </source>
</evidence>
<dbReference type="InterPro" id="IPR043145">
    <property type="entry name" value="Znf_ZZ_sf"/>
</dbReference>
<dbReference type="OrthoDB" id="2122982at2759"/>
<evidence type="ECO:0000256" key="2">
    <source>
        <dbReference type="ARBA" id="ARBA00022771"/>
    </source>
</evidence>
<dbReference type="SUPFAM" id="SSF57850">
    <property type="entry name" value="RING/U-box"/>
    <property type="match status" value="1"/>
</dbReference>
<dbReference type="GO" id="GO:0000423">
    <property type="term" value="P:mitophagy"/>
    <property type="evidence" value="ECO:0007669"/>
    <property type="project" value="TreeGrafter"/>
</dbReference>
<gene>
    <name evidence="8" type="ORF">EVEC_LOCUS6180</name>
</gene>
<evidence type="ECO:0000256" key="4">
    <source>
        <dbReference type="PROSITE-ProRule" id="PRU00228"/>
    </source>
</evidence>
<feature type="region of interest" description="Disordered" evidence="5">
    <location>
        <begin position="305"/>
        <end position="395"/>
    </location>
</feature>
<feature type="compositionally biased region" description="Polar residues" evidence="5">
    <location>
        <begin position="377"/>
        <end position="393"/>
    </location>
</feature>
<dbReference type="WBParaSite" id="EVEC_0000660601-mRNA-1">
    <property type="protein sequence ID" value="EVEC_0000660601-mRNA-1"/>
    <property type="gene ID" value="EVEC_0000660601"/>
</dbReference>
<evidence type="ECO:0000313" key="10">
    <source>
        <dbReference type="WBParaSite" id="EVEC_0000660601-mRNA-1"/>
    </source>
</evidence>
<sequence length="529" mass="58086">MFPTDQASVNRNVKVKWDHQGVYRRFEVPLQSGYVTLMKKVNAVVPDFNDQLVWKDEEGDPIILASDEDFNYAASFPENQKLLRLSTRSKAQVLCSFFLLMLRKEEHRGVECDACGKGVIGIRYKCSICPNFDLCEVCERKALHSEHPMVRYVSPRTRPLGRFHHPHRRCSGNSRGPFSSDVFDSSTPYQKFTATAREAALHAAQDAIKTSAAAADAAIAAAGCIAANLNAGRKVTPETTSEGTKQSGYNKTDEKKEMGKPTLQETVGSAFHSLKEIGEQVQRALSGFGIETEVVTTHNLDTLSKNAPTNEELVVTPVPPDSVNKKEAEKKRGNDTTSGEKDEKVKSVTVDLKKMDVSETGNEEAPLVDLEEDGDASNANASAEKQSNSSETVASGGDQMAVLVQPVAVDFSTDEDGDLGEWTVLAAQNGSNVNANVYPSLKNEYEECRAGTPSVNCVTFPHNPHFMYIHPDPRVAHCVKLIEDMGFDNCNGWITELSVKYGGDVSQVIEALPQDPVYAERMKKGFQKE</sequence>
<accession>A0A158QAS2</accession>
<dbReference type="PANTHER" id="PTHR15090:SF0">
    <property type="entry name" value="SEQUESTOSOME-1"/>
    <property type="match status" value="1"/>
</dbReference>
<dbReference type="PANTHER" id="PTHR15090">
    <property type="entry name" value="SEQUESTOSOME 1-RELATED"/>
    <property type="match status" value="1"/>
</dbReference>
<evidence type="ECO:0000313" key="8">
    <source>
        <dbReference type="EMBL" id="VDD91429.1"/>
    </source>
</evidence>
<keyword evidence="3" id="KW-0862">Zinc</keyword>
<feature type="compositionally biased region" description="Polar residues" evidence="5">
    <location>
        <begin position="237"/>
        <end position="250"/>
    </location>
</feature>
<name>A0A158QAS2_ENTVE</name>
<reference evidence="10" key="1">
    <citation type="submission" date="2016-04" db="UniProtKB">
        <authorList>
            <consortium name="WormBaseParasite"/>
        </authorList>
    </citation>
    <scope>IDENTIFICATION</scope>
</reference>
<dbReference type="PROSITE" id="PS01357">
    <property type="entry name" value="ZF_ZZ_1"/>
    <property type="match status" value="1"/>
</dbReference>
<dbReference type="GO" id="GO:0035973">
    <property type="term" value="P:aggrephagy"/>
    <property type="evidence" value="ECO:0007669"/>
    <property type="project" value="TreeGrafter"/>
</dbReference>
<dbReference type="SUPFAM" id="SSF46934">
    <property type="entry name" value="UBA-like"/>
    <property type="match status" value="1"/>
</dbReference>
<evidence type="ECO:0000256" key="5">
    <source>
        <dbReference type="SAM" id="MobiDB-lite"/>
    </source>
</evidence>
<dbReference type="Proteomes" id="UP000274131">
    <property type="component" value="Unassembled WGS sequence"/>
</dbReference>
<organism evidence="10">
    <name type="scientific">Enterobius vermicularis</name>
    <name type="common">Human pinworm</name>
    <dbReference type="NCBI Taxonomy" id="51028"/>
    <lineage>
        <taxon>Eukaryota</taxon>
        <taxon>Metazoa</taxon>
        <taxon>Ecdysozoa</taxon>
        <taxon>Nematoda</taxon>
        <taxon>Chromadorea</taxon>
        <taxon>Rhabditida</taxon>
        <taxon>Spirurina</taxon>
        <taxon>Oxyuridomorpha</taxon>
        <taxon>Oxyuroidea</taxon>
        <taxon>Oxyuridae</taxon>
        <taxon>Enterobius</taxon>
    </lineage>
</organism>
<dbReference type="SMART" id="SM00291">
    <property type="entry name" value="ZnF_ZZ"/>
    <property type="match status" value="1"/>
</dbReference>
<reference evidence="8 9" key="2">
    <citation type="submission" date="2018-10" db="EMBL/GenBank/DDBJ databases">
        <authorList>
            <consortium name="Pathogen Informatics"/>
        </authorList>
    </citation>
    <scope>NUCLEOTIDE SEQUENCE [LARGE SCALE GENOMIC DNA]</scope>
</reference>
<dbReference type="CDD" id="cd02340">
    <property type="entry name" value="ZZ_NBR1_like"/>
    <property type="match status" value="1"/>
</dbReference>
<dbReference type="EMBL" id="UXUI01008407">
    <property type="protein sequence ID" value="VDD91429.1"/>
    <property type="molecule type" value="Genomic_DNA"/>
</dbReference>
<feature type="domain" description="PB1" evidence="7">
    <location>
        <begin position="10"/>
        <end position="90"/>
    </location>
</feature>
<dbReference type="AlphaFoldDB" id="A0A158QAS2"/>
<feature type="region of interest" description="Disordered" evidence="5">
    <location>
        <begin position="235"/>
        <end position="260"/>
    </location>
</feature>
<dbReference type="GO" id="GO:0044753">
    <property type="term" value="C:amphisome"/>
    <property type="evidence" value="ECO:0007669"/>
    <property type="project" value="TreeGrafter"/>
</dbReference>
<dbReference type="SUPFAM" id="SSF54277">
    <property type="entry name" value="CAD &amp; PB1 domains"/>
    <property type="match status" value="1"/>
</dbReference>
<dbReference type="InterPro" id="IPR000433">
    <property type="entry name" value="Znf_ZZ"/>
</dbReference>
<dbReference type="GO" id="GO:0008270">
    <property type="term" value="F:zinc ion binding"/>
    <property type="evidence" value="ECO:0007669"/>
    <property type="project" value="UniProtKB-KW"/>
</dbReference>
<dbReference type="Pfam" id="PF00569">
    <property type="entry name" value="ZZ"/>
    <property type="match status" value="1"/>
</dbReference>
<evidence type="ECO:0000256" key="1">
    <source>
        <dbReference type="ARBA" id="ARBA00022723"/>
    </source>
</evidence>
<dbReference type="InterPro" id="IPR009060">
    <property type="entry name" value="UBA-like_sf"/>
</dbReference>